<evidence type="ECO:0008006" key="11">
    <source>
        <dbReference type="Google" id="ProtNLM"/>
    </source>
</evidence>
<dbReference type="CDD" id="cd11041">
    <property type="entry name" value="CYP503A1-like"/>
    <property type="match status" value="1"/>
</dbReference>
<keyword evidence="7" id="KW-0503">Monooxygenase</keyword>
<evidence type="ECO:0000313" key="9">
    <source>
        <dbReference type="EMBL" id="KAL2272520.1"/>
    </source>
</evidence>
<sequence length="481" mass="54383">MVPSSPLPSSFASDPWTRGIQPLPAFLITIVLVAITVLLSFRSHSNLDDVPILNSGKGFSPMKIASKRDFVFKSKEILARGRRLFAGKPYRLITDLGEIIFLPIELCEEVKNDARLSFGTAFSRDFHGHIPGFEGASEQGYKDALIQTITRKQLTRSIAQDTPAMSEEAAISMSMNIGEPDEWKEIHLKPVILETVARVSSRVFVGELCRDKKWIRTTMDYTVNFFIAATYLRIIPGPLRRICHWFLPQCREARRQFDEARRVIAPVIEKRRALRAEAQSAGRPPPNFHDAIDLVDQEAVDRGVSFDPATFQLMLSVAAMHATVDLCTEFILQLAASPQYFAPIREEVVRVLKADGWTEGSLYNMKLLDSALKESQRHKPPGVASLRRRVEEEMTLSNGLVLKVGNRIAFDTYRMGDPELHKEPEKWDPYRFLRMREQAKTETEALLVTTSPNHLAFGSWLHERCQPDRAHSDPEAQGDGD</sequence>
<comment type="similarity">
    <text evidence="2">Belongs to the cytochrome P450 family.</text>
</comment>
<protein>
    <recommendedName>
        <fullName evidence="11">Ent-kaurene oxidase</fullName>
    </recommendedName>
</protein>
<keyword evidence="6" id="KW-0408">Iron</keyword>
<comment type="caution">
    <text evidence="9">The sequence shown here is derived from an EMBL/GenBank/DDBJ whole genome shotgun (WGS) entry which is preliminary data.</text>
</comment>
<evidence type="ECO:0000256" key="7">
    <source>
        <dbReference type="ARBA" id="ARBA00023033"/>
    </source>
</evidence>
<keyword evidence="5" id="KW-0560">Oxidoreductase</keyword>
<name>A0ABR4DR46_9PEZI</name>
<dbReference type="EMBL" id="JBAWTH010000230">
    <property type="protein sequence ID" value="KAL2272520.1"/>
    <property type="molecule type" value="Genomic_DNA"/>
</dbReference>
<accession>A0ABR4DR46</accession>
<keyword evidence="8" id="KW-0812">Transmembrane</keyword>
<dbReference type="PANTHER" id="PTHR46206">
    <property type="entry name" value="CYTOCHROME P450"/>
    <property type="match status" value="1"/>
</dbReference>
<dbReference type="InterPro" id="IPR001128">
    <property type="entry name" value="Cyt_P450"/>
</dbReference>
<evidence type="ECO:0000313" key="10">
    <source>
        <dbReference type="Proteomes" id="UP001600888"/>
    </source>
</evidence>
<evidence type="ECO:0000256" key="8">
    <source>
        <dbReference type="SAM" id="Phobius"/>
    </source>
</evidence>
<keyword evidence="4" id="KW-0479">Metal-binding</keyword>
<evidence type="ECO:0000256" key="5">
    <source>
        <dbReference type="ARBA" id="ARBA00023002"/>
    </source>
</evidence>
<reference evidence="9 10" key="1">
    <citation type="submission" date="2024-03" db="EMBL/GenBank/DDBJ databases">
        <title>A high-quality draft genome sequence of Diaporthe vaccinii, a causative agent of upright dieback and viscid rot disease in cranberry plants.</title>
        <authorList>
            <person name="Sarrasin M."/>
            <person name="Lang B.F."/>
            <person name="Burger G."/>
        </authorList>
    </citation>
    <scope>NUCLEOTIDE SEQUENCE [LARGE SCALE GENOMIC DNA]</scope>
    <source>
        <strain evidence="9 10">IS7</strain>
    </source>
</reference>
<keyword evidence="8" id="KW-1133">Transmembrane helix</keyword>
<organism evidence="9 10">
    <name type="scientific">Diaporthe vaccinii</name>
    <dbReference type="NCBI Taxonomy" id="105482"/>
    <lineage>
        <taxon>Eukaryota</taxon>
        <taxon>Fungi</taxon>
        <taxon>Dikarya</taxon>
        <taxon>Ascomycota</taxon>
        <taxon>Pezizomycotina</taxon>
        <taxon>Sordariomycetes</taxon>
        <taxon>Sordariomycetidae</taxon>
        <taxon>Diaporthales</taxon>
        <taxon>Diaporthaceae</taxon>
        <taxon>Diaporthe</taxon>
        <taxon>Diaporthe eres species complex</taxon>
    </lineage>
</organism>
<evidence type="ECO:0000256" key="1">
    <source>
        <dbReference type="ARBA" id="ARBA00001971"/>
    </source>
</evidence>
<evidence type="ECO:0000256" key="3">
    <source>
        <dbReference type="ARBA" id="ARBA00022617"/>
    </source>
</evidence>
<dbReference type="Pfam" id="PF00067">
    <property type="entry name" value="p450"/>
    <property type="match status" value="1"/>
</dbReference>
<dbReference type="PANTHER" id="PTHR46206:SF2">
    <property type="entry name" value="CYTOCHROME P450 MONOOXYGENASE AUSG-RELATED"/>
    <property type="match status" value="1"/>
</dbReference>
<proteinExistence type="inferred from homology"/>
<feature type="transmembrane region" description="Helical" evidence="8">
    <location>
        <begin position="20"/>
        <end position="41"/>
    </location>
</feature>
<comment type="cofactor">
    <cofactor evidence="1">
        <name>heme</name>
        <dbReference type="ChEBI" id="CHEBI:30413"/>
    </cofactor>
</comment>
<evidence type="ECO:0000256" key="6">
    <source>
        <dbReference type="ARBA" id="ARBA00023004"/>
    </source>
</evidence>
<evidence type="ECO:0000256" key="2">
    <source>
        <dbReference type="ARBA" id="ARBA00010617"/>
    </source>
</evidence>
<dbReference type="Gene3D" id="1.10.630.10">
    <property type="entry name" value="Cytochrome P450"/>
    <property type="match status" value="1"/>
</dbReference>
<keyword evidence="8" id="KW-0472">Membrane</keyword>
<evidence type="ECO:0000256" key="4">
    <source>
        <dbReference type="ARBA" id="ARBA00022723"/>
    </source>
</evidence>
<keyword evidence="3" id="KW-0349">Heme</keyword>
<dbReference type="InterPro" id="IPR036396">
    <property type="entry name" value="Cyt_P450_sf"/>
</dbReference>
<keyword evidence="10" id="KW-1185">Reference proteome</keyword>
<dbReference type="SUPFAM" id="SSF48264">
    <property type="entry name" value="Cytochrome P450"/>
    <property type="match status" value="1"/>
</dbReference>
<dbReference type="Proteomes" id="UP001600888">
    <property type="component" value="Unassembled WGS sequence"/>
</dbReference>
<gene>
    <name evidence="9" type="ORF">FJTKL_06514</name>
</gene>